<dbReference type="EMBL" id="LR899012">
    <property type="protein sequence ID" value="CAD7089023.1"/>
    <property type="molecule type" value="Genomic_DNA"/>
</dbReference>
<name>A0A7R8UXU5_HERIL</name>
<evidence type="ECO:0000313" key="3">
    <source>
        <dbReference type="Proteomes" id="UP000594454"/>
    </source>
</evidence>
<evidence type="ECO:0000256" key="1">
    <source>
        <dbReference type="SAM" id="MobiDB-lite"/>
    </source>
</evidence>
<keyword evidence="3" id="KW-1185">Reference proteome</keyword>
<sequence>MPDQHISDIQVESISEPNSTQALQSNSHISENMREDESFQGFKNTFEDLDDLIEILADETKGYIEYCIKQNTEIPRRALDTSCDVMGGCIVPSEYHVQNLTQDNPAVPQNFTVELEVRLALGDPAVPQIVIMCV</sequence>
<dbReference type="InParanoid" id="A0A7R8UXU5"/>
<dbReference type="AlphaFoldDB" id="A0A7R8UXU5"/>
<evidence type="ECO:0000313" key="2">
    <source>
        <dbReference type="EMBL" id="CAD7089023.1"/>
    </source>
</evidence>
<proteinExistence type="predicted"/>
<reference evidence="2 3" key="1">
    <citation type="submission" date="2020-11" db="EMBL/GenBank/DDBJ databases">
        <authorList>
            <person name="Wallbank WR R."/>
            <person name="Pardo Diaz C."/>
            <person name="Kozak K."/>
            <person name="Martin S."/>
            <person name="Jiggins C."/>
            <person name="Moest M."/>
            <person name="Warren A I."/>
            <person name="Generalovic N T."/>
            <person name="Byers J.R.P. K."/>
            <person name="Montejo-Kovacevich G."/>
            <person name="Yen C E."/>
        </authorList>
    </citation>
    <scope>NUCLEOTIDE SEQUENCE [LARGE SCALE GENOMIC DNA]</scope>
</reference>
<dbReference type="Proteomes" id="UP000594454">
    <property type="component" value="Chromosome 4"/>
</dbReference>
<accession>A0A7R8UXU5</accession>
<feature type="compositionally biased region" description="Polar residues" evidence="1">
    <location>
        <begin position="13"/>
        <end position="30"/>
    </location>
</feature>
<feature type="region of interest" description="Disordered" evidence="1">
    <location>
        <begin position="13"/>
        <end position="35"/>
    </location>
</feature>
<protein>
    <submittedName>
        <fullName evidence="2">Uncharacterized protein</fullName>
    </submittedName>
</protein>
<organism evidence="2 3">
    <name type="scientific">Hermetia illucens</name>
    <name type="common">Black soldier fly</name>
    <dbReference type="NCBI Taxonomy" id="343691"/>
    <lineage>
        <taxon>Eukaryota</taxon>
        <taxon>Metazoa</taxon>
        <taxon>Ecdysozoa</taxon>
        <taxon>Arthropoda</taxon>
        <taxon>Hexapoda</taxon>
        <taxon>Insecta</taxon>
        <taxon>Pterygota</taxon>
        <taxon>Neoptera</taxon>
        <taxon>Endopterygota</taxon>
        <taxon>Diptera</taxon>
        <taxon>Brachycera</taxon>
        <taxon>Stratiomyomorpha</taxon>
        <taxon>Stratiomyidae</taxon>
        <taxon>Hermetiinae</taxon>
        <taxon>Hermetia</taxon>
    </lineage>
</organism>
<gene>
    <name evidence="2" type="ORF">HERILL_LOCUS11606</name>
</gene>